<dbReference type="Proteomes" id="UP000709437">
    <property type="component" value="Unassembled WGS sequence"/>
</dbReference>
<evidence type="ECO:0000313" key="2">
    <source>
        <dbReference type="Proteomes" id="UP000709437"/>
    </source>
</evidence>
<proteinExistence type="predicted"/>
<dbReference type="AlphaFoldDB" id="A0A9Q2W421"/>
<protein>
    <submittedName>
        <fullName evidence="1">Uncharacterized protein</fullName>
    </submittedName>
</protein>
<dbReference type="EMBL" id="JAHEWX010000001">
    <property type="protein sequence ID" value="MBT1540378.1"/>
    <property type="molecule type" value="Genomic_DNA"/>
</dbReference>
<reference evidence="1" key="1">
    <citation type="submission" date="2021-05" db="EMBL/GenBank/DDBJ databases">
        <title>Whole genome sequence of Curtobacterium flaccumfaciens pv. flaccumfaciens strain CFBP 3417.</title>
        <authorList>
            <person name="Osdaghi E."/>
            <person name="Taghouti G."/>
            <person name="Portier P."/>
            <person name="Fazliarab A."/>
            <person name="Taghavi S.M."/>
            <person name="Briand M."/>
            <person name="Le-Saux M."/>
            <person name="Jacques M.-A."/>
        </authorList>
    </citation>
    <scope>NUCLEOTIDE SEQUENCE</scope>
    <source>
        <strain evidence="1">CFBP 3417</strain>
    </source>
</reference>
<organism evidence="1 2">
    <name type="scientific">Curtobacterium flaccumfaciens pv. flaccumfaciens</name>
    <dbReference type="NCBI Taxonomy" id="138532"/>
    <lineage>
        <taxon>Bacteria</taxon>
        <taxon>Bacillati</taxon>
        <taxon>Actinomycetota</taxon>
        <taxon>Actinomycetes</taxon>
        <taxon>Micrococcales</taxon>
        <taxon>Microbacteriaceae</taxon>
        <taxon>Curtobacterium</taxon>
    </lineage>
</organism>
<accession>A0A9Q2W421</accession>
<name>A0A9Q2W421_9MICO</name>
<gene>
    <name evidence="1" type="ORF">KK103_01275</name>
</gene>
<sequence>MTTRLRRAWRELVRKEDTVPVERPYIGPAPGESPWDWAQRGAIDWQLHVEEGELKLELERQRMRARVLAEDGATSGERSAE</sequence>
<comment type="caution">
    <text evidence="1">The sequence shown here is derived from an EMBL/GenBank/DDBJ whole genome shotgun (WGS) entry which is preliminary data.</text>
</comment>
<evidence type="ECO:0000313" key="1">
    <source>
        <dbReference type="EMBL" id="MBT1540378.1"/>
    </source>
</evidence>
<dbReference type="RefSeq" id="WP_139179824.1">
    <property type="nucleotide sequence ID" value="NZ_JAHEWX010000001.1"/>
</dbReference>